<feature type="domain" description="AMP-dependent synthetase/ligase" evidence="1">
    <location>
        <begin position="149"/>
        <end position="233"/>
    </location>
</feature>
<dbReference type="AlphaFoldDB" id="A0AAW2H6P8"/>
<dbReference type="InterPro" id="IPR042099">
    <property type="entry name" value="ANL_N_sf"/>
</dbReference>
<dbReference type="PANTHER" id="PTHR43813">
    <property type="entry name" value="ACYL-ACTIVATING ENZYME 16, CHLOROPLASTIC-RELATED"/>
    <property type="match status" value="1"/>
</dbReference>
<dbReference type="PANTHER" id="PTHR43813:SF1">
    <property type="entry name" value="ACYL-ACTIVATING ENZYME 16, CHLOROPLASTIC-RELATED"/>
    <property type="match status" value="1"/>
</dbReference>
<dbReference type="EMBL" id="JARGDH010000034">
    <property type="protein sequence ID" value="KAL0264025.1"/>
    <property type="molecule type" value="Genomic_DNA"/>
</dbReference>
<reference evidence="2" key="1">
    <citation type="journal article" date="2024" name="Gigascience">
        <title>Chromosome-level genome of the poultry shaft louse Menopon gallinae provides insight into the host-switching and adaptive evolution of parasitic lice.</title>
        <authorList>
            <person name="Xu Y."/>
            <person name="Ma L."/>
            <person name="Liu S."/>
            <person name="Liang Y."/>
            <person name="Liu Q."/>
            <person name="He Z."/>
            <person name="Tian L."/>
            <person name="Duan Y."/>
            <person name="Cai W."/>
            <person name="Li H."/>
            <person name="Song F."/>
        </authorList>
    </citation>
    <scope>NUCLEOTIDE SEQUENCE</scope>
    <source>
        <strain evidence="2">Cailab_2023a</strain>
    </source>
</reference>
<dbReference type="Gene3D" id="3.40.50.12780">
    <property type="entry name" value="N-terminal domain of ligase-like"/>
    <property type="match status" value="2"/>
</dbReference>
<dbReference type="InterPro" id="IPR045851">
    <property type="entry name" value="AMP-bd_C_sf"/>
</dbReference>
<proteinExistence type="predicted"/>
<dbReference type="Pfam" id="PF00501">
    <property type="entry name" value="AMP-binding"/>
    <property type="match status" value="2"/>
</dbReference>
<comment type="caution">
    <text evidence="2">The sequence shown here is derived from an EMBL/GenBank/DDBJ whole genome shotgun (WGS) entry which is preliminary data.</text>
</comment>
<protein>
    <recommendedName>
        <fullName evidence="1">AMP-dependent synthetase/ligase domain-containing protein</fullName>
    </recommendedName>
</protein>
<evidence type="ECO:0000259" key="1">
    <source>
        <dbReference type="Pfam" id="PF00501"/>
    </source>
</evidence>
<dbReference type="Gene3D" id="3.30.300.30">
    <property type="match status" value="1"/>
</dbReference>
<organism evidence="2">
    <name type="scientific">Menopon gallinae</name>
    <name type="common">poultry shaft louse</name>
    <dbReference type="NCBI Taxonomy" id="328185"/>
    <lineage>
        <taxon>Eukaryota</taxon>
        <taxon>Metazoa</taxon>
        <taxon>Ecdysozoa</taxon>
        <taxon>Arthropoda</taxon>
        <taxon>Hexapoda</taxon>
        <taxon>Insecta</taxon>
        <taxon>Pterygota</taxon>
        <taxon>Neoptera</taxon>
        <taxon>Paraneoptera</taxon>
        <taxon>Psocodea</taxon>
        <taxon>Troctomorpha</taxon>
        <taxon>Phthiraptera</taxon>
        <taxon>Amblycera</taxon>
        <taxon>Menoponidae</taxon>
        <taxon>Menopon</taxon>
    </lineage>
</organism>
<dbReference type="InterPro" id="IPR052987">
    <property type="entry name" value="Chloroplast_AMP-bd_Enzymes"/>
</dbReference>
<sequence length="414" mass="47205">MAKQIARRFRPRRDASFITQTHAEFWQEIEKLGAALIELGVKRKDKIAILADNCPEWLVIDFAVLSLGALDVPRGTDTTDSDIIFILNHVEAKIVFVENMRTKERVCSLKDQLPYLSTLVCLENSIGTSPTYQENGLSLYDWQYLLDKGGGALPASVETFYRIMNLKVIEGYGLTELGPIINVNDYNKVIYGTVGPFLRDVKFKIVNEEGRSLKAGEKGELWIKSPQIMKGYYKRPDLTAQAITADGWFKTGDLVCRTIDNRITIVGRIKDTIILRSGKNVEPEIIEKALLESPFIETAVLVGQDKEYLGALIVPNFEYLNRYFKMQEKQAVTVAEKLVENPEVKQLYKEIVHTLLSSKKHFKNYERVVDFALLPKSFEVNKELTPSLKVKRNAISQIYAKEIKALFEEEEERL</sequence>
<dbReference type="Pfam" id="PF23562">
    <property type="entry name" value="AMP-binding_C_3"/>
    <property type="match status" value="1"/>
</dbReference>
<dbReference type="InterPro" id="IPR000873">
    <property type="entry name" value="AMP-dep_synth/lig_dom"/>
</dbReference>
<feature type="domain" description="AMP-dependent synthetase/ligase" evidence="1">
    <location>
        <begin position="18"/>
        <end position="123"/>
    </location>
</feature>
<evidence type="ECO:0000313" key="2">
    <source>
        <dbReference type="EMBL" id="KAL0264025.1"/>
    </source>
</evidence>
<dbReference type="SUPFAM" id="SSF56801">
    <property type="entry name" value="Acetyl-CoA synthetase-like"/>
    <property type="match status" value="1"/>
</dbReference>
<accession>A0AAW2H6P8</accession>
<gene>
    <name evidence="2" type="ORF">PYX00_011216</name>
</gene>
<name>A0AAW2H6P8_9NEOP</name>